<feature type="transmembrane region" description="Helical" evidence="15">
    <location>
        <begin position="1036"/>
        <end position="1057"/>
    </location>
</feature>
<evidence type="ECO:0000256" key="13">
    <source>
        <dbReference type="ARBA" id="ARBA00045136"/>
    </source>
</evidence>
<feature type="compositionally biased region" description="Polar residues" evidence="14">
    <location>
        <begin position="651"/>
        <end position="667"/>
    </location>
</feature>
<feature type="region of interest" description="Disordered" evidence="14">
    <location>
        <begin position="331"/>
        <end position="358"/>
    </location>
</feature>
<evidence type="ECO:0000256" key="9">
    <source>
        <dbReference type="ARBA" id="ARBA00023239"/>
    </source>
</evidence>
<keyword evidence="15" id="KW-0472">Membrane</keyword>
<comment type="function">
    <text evidence="13">Catalyzes the formation of phosphatidylethanolamine (PtdEtn) from phosphatidylserine (PtdSer). Plays a central role in phospholipid metabolism and in the interorganelle trafficking of phosphatidylserine. May be involved in lipid droplet biogenesis at the endoplasmic reticulum membrane.</text>
</comment>
<evidence type="ECO:0000256" key="1">
    <source>
        <dbReference type="ARBA" id="ARBA00001928"/>
    </source>
</evidence>
<dbReference type="CDD" id="cd18086">
    <property type="entry name" value="HsC9orf114-like"/>
    <property type="match status" value="1"/>
</dbReference>
<keyword evidence="7" id="KW-0443">Lipid metabolism</keyword>
<evidence type="ECO:0000256" key="10">
    <source>
        <dbReference type="ARBA" id="ARBA00023264"/>
    </source>
</evidence>
<keyword evidence="15" id="KW-0812">Transmembrane</keyword>
<organism evidence="16 17">
    <name type="scientific">Globodera pallida</name>
    <name type="common">Potato cyst nematode worm</name>
    <name type="synonym">Heterodera pallida</name>
    <dbReference type="NCBI Taxonomy" id="36090"/>
    <lineage>
        <taxon>Eukaryota</taxon>
        <taxon>Metazoa</taxon>
        <taxon>Ecdysozoa</taxon>
        <taxon>Nematoda</taxon>
        <taxon>Chromadorea</taxon>
        <taxon>Rhabditida</taxon>
        <taxon>Tylenchina</taxon>
        <taxon>Tylenchomorpha</taxon>
        <taxon>Tylenchoidea</taxon>
        <taxon>Heteroderidae</taxon>
        <taxon>Heteroderinae</taxon>
        <taxon>Globodera</taxon>
    </lineage>
</organism>
<evidence type="ECO:0000256" key="6">
    <source>
        <dbReference type="ARBA" id="ARBA00022793"/>
    </source>
</evidence>
<feature type="compositionally biased region" description="Low complexity" evidence="14">
    <location>
        <begin position="337"/>
        <end position="354"/>
    </location>
</feature>
<dbReference type="InterPro" id="IPR033177">
    <property type="entry name" value="PSD-B"/>
</dbReference>
<evidence type="ECO:0000256" key="11">
    <source>
        <dbReference type="ARBA" id="ARBA00023317"/>
    </source>
</evidence>
<dbReference type="Pfam" id="PF02666">
    <property type="entry name" value="PS_Dcarbxylase"/>
    <property type="match status" value="1"/>
</dbReference>
<dbReference type="InterPro" id="IPR003750">
    <property type="entry name" value="Put_MeTrfase-C9orf114-like"/>
</dbReference>
<reference evidence="16" key="2">
    <citation type="submission" date="2014-05" db="EMBL/GenBank/DDBJ databases">
        <title>The genome and life-stage specific transcriptomes of Globodera pallida elucidate key aspects of plant parasitism by a cyst nematode.</title>
        <authorList>
            <person name="Cotton J.A."/>
            <person name="Lilley C.J."/>
            <person name="Jones L.M."/>
            <person name="Kikuchi T."/>
            <person name="Reid A.J."/>
            <person name="Thorpe P."/>
            <person name="Tsai I.J."/>
            <person name="Beasley H."/>
            <person name="Blok V."/>
            <person name="Cock P.J.A."/>
            <person name="Van den Akker S.E."/>
            <person name="Holroyd N."/>
            <person name="Hunt M."/>
            <person name="Mantelin S."/>
            <person name="Naghra H."/>
            <person name="Pain A."/>
            <person name="Palomares-Rius J.E."/>
            <person name="Zarowiecki M."/>
            <person name="Berriman M."/>
            <person name="Jones J.T."/>
            <person name="Urwin P.E."/>
        </authorList>
    </citation>
    <scope>NUCLEOTIDE SEQUENCE [LARGE SCALE GENOMIC DNA]</scope>
    <source>
        <strain evidence="16">Lindley</strain>
    </source>
</reference>
<keyword evidence="6" id="KW-0210">Decarboxylase</keyword>
<feature type="compositionally biased region" description="Basic and acidic residues" evidence="14">
    <location>
        <begin position="611"/>
        <end position="646"/>
    </location>
</feature>
<evidence type="ECO:0000256" key="8">
    <source>
        <dbReference type="ARBA" id="ARBA00023209"/>
    </source>
</evidence>
<evidence type="ECO:0000256" key="14">
    <source>
        <dbReference type="SAM" id="MobiDB-lite"/>
    </source>
</evidence>
<dbReference type="InterPro" id="IPR012340">
    <property type="entry name" value="NA-bd_OB-fold"/>
</dbReference>
<dbReference type="PANTHER" id="PTHR12150">
    <property type="entry name" value="CLASS IV SAM-BINDING METHYLTRANSFERASE-RELATED"/>
    <property type="match status" value="1"/>
</dbReference>
<sequence>MDERREYNQKRRLRQLGLPENINELEPNKLEGIRRHIADVNARKAEAARQRYHRMAHDERKTYNRRRTESFRKRRVEEEKLLSTPAGQITPEALEKAQNIMIRNAKRAEQARLRYQRKQQEKGIMPRRQRKPKIEYRPSSGEPNLDRILDTIERDVVRKTVEARQALVRMQQIEPKKEDMAEHEQMFTPPADSNNTMPQVLHVPHSGQNVVQYVQVPAQGVQNGLILTESKFMPTDSSEAKSSSHTPYTLDNSGQKFERGVGSASSSSNYYPVSIIQHEWPQRTSVVGSHHQLQSMGRPARIEIVQPTIISTSQGNFNQQQTHHYTIQLDQNESTSQHRLLPSSSRSLQSGRASPADEKVMVQRAKRAERARRRYHEMTAEARHEFNAKRAHALKMARLRDEELCRLGDDLHSKGEEPDQTLCLAIEQARMRRAKRAEAARIKYQMTGEQRKAHNAMRDAQRRQRKREMEDTVRLNGGVEFLMKKNKITVIWGEATLEAPVSAFGQVEGKFGGIGWPLGPFQLWISVLLNDFPEVNYESRITSYNTFILLCWLGKFPHGAKRPAKVSSYSSSMVFNRKERLQISKKIGKQQRGGGGGRRLSNQKVNWRLVNSEKRKQREKQTIEEFEERLNDGTKTEENGREEEAGLKPSEPNSSTTDSQSWGGTTTETPRYSLAVALPGTILDNVQTGELKTYLSGELARTLAIFCVEEVVVFDETAAMSQKDVDAYRDWTGSEQLDARSSESVFFMARILEFQECPQYLRKALFRIQRPLKFSALLNPLNALHHLRSNELHSPFREGVVLDRKSNKGLLCDVGLEKELLLKTDDQIEPFSRVTVRIDHQHQKSSKKLRGSLANARTVREETGTYWGYSVRVARSLSQVLVDGSYDAVVGTSERGTPIGEMSIPREPDSNCKILVIFGGLSGLEAAMDADPSIQETEPVKYFQHYVNCLPGQGSRVIRTEEAIPIALTALKSFAVAAPSAALLAGARHSTRQILMPAAAAALSSSHRHSRRRSSASSSVYSDSARRPFRRSKRRLLKWLFLGTLSAFAGFCLWDVFVPSSRERQDPTHYYTDWKIRLYTKFPWNAVSSIVGFLSNIPIPVVLRAPIYGVYVRFFNCRMDEAAEESLQAYPTFAAFFTRPLRQGVRPISHSLLVSPADGTVLHFGKVVDGRVEFVKDNDYELHEFLGPVNADTRVGNALYQVVIYLAPGDYHAFHSPTTWRVMEKVYFPGSLLSVNPSFVDWIPKILCLNERIVLSGQWHYGYFSLCAVAATNVGDIVITNEPVKNRRVHATEQYSIFDESMRFKPGDKVGEFRLGSTVVLVFEAPDNIDFCIRAGDKLRYGQSLLLQPAL</sequence>
<proteinExistence type="inferred from homology"/>
<evidence type="ECO:0000256" key="3">
    <source>
        <dbReference type="ARBA" id="ARBA00009841"/>
    </source>
</evidence>
<dbReference type="PANTHER" id="PTHR12150:SF13">
    <property type="entry name" value="METHYLTRANSFERASE C9ORF114-RELATED"/>
    <property type="match status" value="1"/>
</dbReference>
<feature type="compositionally biased region" description="Polar residues" evidence="14">
    <location>
        <begin position="235"/>
        <end position="255"/>
    </location>
</feature>
<keyword evidence="15" id="KW-1133">Transmembrane helix</keyword>
<dbReference type="Gene3D" id="2.40.50.140">
    <property type="entry name" value="Nucleic acid-binding proteins"/>
    <property type="match status" value="1"/>
</dbReference>
<evidence type="ECO:0000256" key="12">
    <source>
        <dbReference type="ARBA" id="ARBA00024326"/>
    </source>
</evidence>
<keyword evidence="10" id="KW-1208">Phospholipid metabolism</keyword>
<dbReference type="InterPro" id="IPR003817">
    <property type="entry name" value="PS_Dcarbxylase"/>
</dbReference>
<dbReference type="UniPathway" id="UPA00558"/>
<evidence type="ECO:0000256" key="15">
    <source>
        <dbReference type="SAM" id="Phobius"/>
    </source>
</evidence>
<dbReference type="Gene3D" id="3.40.1280.10">
    <property type="match status" value="1"/>
</dbReference>
<evidence type="ECO:0000313" key="16">
    <source>
        <dbReference type="Proteomes" id="UP000050741"/>
    </source>
</evidence>
<comment type="similarity">
    <text evidence="3">Belongs to the class IV-like SAM-binding methyltransferase superfamily.</text>
</comment>
<evidence type="ECO:0000256" key="4">
    <source>
        <dbReference type="ARBA" id="ARBA00012243"/>
    </source>
</evidence>
<protein>
    <recommendedName>
        <fullName evidence="4">phosphatidylserine decarboxylase</fullName>
        <ecNumber evidence="4">4.1.1.65</ecNumber>
    </recommendedName>
</protein>
<dbReference type="NCBIfam" id="TIGR00163">
    <property type="entry name" value="PS_decarb"/>
    <property type="match status" value="1"/>
</dbReference>
<dbReference type="WBParaSite" id="GPLIN_000387000">
    <property type="protein sequence ID" value="GPLIN_000387000"/>
    <property type="gene ID" value="GPLIN_000387000"/>
</dbReference>
<dbReference type="GO" id="GO:0004609">
    <property type="term" value="F:phosphatidylserine decarboxylase activity"/>
    <property type="evidence" value="ECO:0007669"/>
    <property type="project" value="UniProtKB-EC"/>
</dbReference>
<dbReference type="SUPFAM" id="SSF75217">
    <property type="entry name" value="alpha/beta knot"/>
    <property type="match status" value="1"/>
</dbReference>
<keyword evidence="8" id="KW-0594">Phospholipid biosynthesis</keyword>
<dbReference type="Pfam" id="PF02598">
    <property type="entry name" value="Methyltrn_RNA_3"/>
    <property type="match status" value="1"/>
</dbReference>
<feature type="transmembrane region" description="Helical" evidence="15">
    <location>
        <begin position="963"/>
        <end position="986"/>
    </location>
</feature>
<dbReference type="Proteomes" id="UP000050741">
    <property type="component" value="Unassembled WGS sequence"/>
</dbReference>
<evidence type="ECO:0000256" key="5">
    <source>
        <dbReference type="ARBA" id="ARBA00022516"/>
    </source>
</evidence>
<comment type="pathway">
    <text evidence="2">Lipid metabolism.</text>
</comment>
<comment type="cofactor">
    <cofactor evidence="1">
        <name>pyruvate</name>
        <dbReference type="ChEBI" id="CHEBI:15361"/>
    </cofactor>
</comment>
<dbReference type="InterPro" id="IPR029028">
    <property type="entry name" value="Alpha/beta_knot_MTases"/>
</dbReference>
<evidence type="ECO:0000256" key="2">
    <source>
        <dbReference type="ARBA" id="ARBA00005189"/>
    </source>
</evidence>
<feature type="region of interest" description="Disordered" evidence="14">
    <location>
        <begin position="235"/>
        <end position="261"/>
    </location>
</feature>
<evidence type="ECO:0000313" key="17">
    <source>
        <dbReference type="WBParaSite" id="GPLIN_000387000"/>
    </source>
</evidence>
<evidence type="ECO:0000256" key="7">
    <source>
        <dbReference type="ARBA" id="ARBA00023098"/>
    </source>
</evidence>
<dbReference type="EC" id="4.1.1.65" evidence="4"/>
<reference evidence="16" key="1">
    <citation type="submission" date="2013-12" db="EMBL/GenBank/DDBJ databases">
        <authorList>
            <person name="Aslett M."/>
        </authorList>
    </citation>
    <scope>NUCLEOTIDE SEQUENCE [LARGE SCALE GENOMIC DNA]</scope>
    <source>
        <strain evidence="16">Lindley</strain>
    </source>
</reference>
<feature type="region of interest" description="Disordered" evidence="14">
    <location>
        <begin position="611"/>
        <end position="667"/>
    </location>
</feature>
<name>A0A183BTD4_GLOPA</name>
<keyword evidence="5" id="KW-0444">Lipid biosynthesis</keyword>
<comment type="pathway">
    <text evidence="12">Phospholipid metabolism; phosphatidylethanolamine biosynthesis.</text>
</comment>
<keyword evidence="16" id="KW-1185">Reference proteome</keyword>
<keyword evidence="9" id="KW-0456">Lyase</keyword>
<accession>A0A183BTD4</accession>
<reference evidence="17" key="3">
    <citation type="submission" date="2016-06" db="UniProtKB">
        <authorList>
            <consortium name="WormBaseParasite"/>
        </authorList>
    </citation>
    <scope>IDENTIFICATION</scope>
</reference>
<keyword evidence="11" id="KW-0670">Pyruvate</keyword>
<dbReference type="SUPFAM" id="SSF50249">
    <property type="entry name" value="Nucleic acid-binding proteins"/>
    <property type="match status" value="1"/>
</dbReference>
<dbReference type="GO" id="GO:0006646">
    <property type="term" value="P:phosphatidylethanolamine biosynthetic process"/>
    <property type="evidence" value="ECO:0007669"/>
    <property type="project" value="UniProtKB-UniPathway"/>
</dbReference>
<dbReference type="InterPro" id="IPR029026">
    <property type="entry name" value="tRNA_m1G_MTases_N"/>
</dbReference>